<keyword evidence="4 9" id="KW-0547">Nucleotide-binding</keyword>
<dbReference type="InterPro" id="IPR011009">
    <property type="entry name" value="Kinase-like_dom_sf"/>
</dbReference>
<evidence type="ECO:0000256" key="9">
    <source>
        <dbReference type="PROSITE-ProRule" id="PRU10141"/>
    </source>
</evidence>
<dbReference type="GO" id="GO:0005737">
    <property type="term" value="C:cytoplasm"/>
    <property type="evidence" value="ECO:0007669"/>
    <property type="project" value="TreeGrafter"/>
</dbReference>
<evidence type="ECO:0000256" key="6">
    <source>
        <dbReference type="ARBA" id="ARBA00022840"/>
    </source>
</evidence>
<feature type="compositionally biased region" description="Acidic residues" evidence="10">
    <location>
        <begin position="332"/>
        <end position="341"/>
    </location>
</feature>
<keyword evidence="5" id="KW-0418">Kinase</keyword>
<keyword evidence="3" id="KW-0808">Transferase</keyword>
<evidence type="ECO:0000313" key="12">
    <source>
        <dbReference type="EMBL" id="CAE0650877.1"/>
    </source>
</evidence>
<evidence type="ECO:0000256" key="1">
    <source>
        <dbReference type="ARBA" id="ARBA00012513"/>
    </source>
</evidence>
<dbReference type="PROSITE" id="PS50011">
    <property type="entry name" value="PROTEIN_KINASE_DOM"/>
    <property type="match status" value="1"/>
</dbReference>
<dbReference type="InterPro" id="IPR017441">
    <property type="entry name" value="Protein_kinase_ATP_BS"/>
</dbReference>
<evidence type="ECO:0000259" key="11">
    <source>
        <dbReference type="PROSITE" id="PS50011"/>
    </source>
</evidence>
<dbReference type="SUPFAM" id="SSF56112">
    <property type="entry name" value="Protein kinase-like (PK-like)"/>
    <property type="match status" value="1"/>
</dbReference>
<proteinExistence type="predicted"/>
<feature type="compositionally biased region" description="Low complexity" evidence="10">
    <location>
        <begin position="631"/>
        <end position="646"/>
    </location>
</feature>
<feature type="compositionally biased region" description="Polar residues" evidence="10">
    <location>
        <begin position="606"/>
        <end position="628"/>
    </location>
</feature>
<comment type="catalytic activity">
    <reaction evidence="8">
        <text>L-seryl-[protein] + ATP = O-phospho-L-seryl-[protein] + ADP + H(+)</text>
        <dbReference type="Rhea" id="RHEA:17989"/>
        <dbReference type="Rhea" id="RHEA-COMP:9863"/>
        <dbReference type="Rhea" id="RHEA-COMP:11604"/>
        <dbReference type="ChEBI" id="CHEBI:15378"/>
        <dbReference type="ChEBI" id="CHEBI:29999"/>
        <dbReference type="ChEBI" id="CHEBI:30616"/>
        <dbReference type="ChEBI" id="CHEBI:83421"/>
        <dbReference type="ChEBI" id="CHEBI:456216"/>
        <dbReference type="EC" id="2.7.11.1"/>
    </reaction>
</comment>
<feature type="compositionally biased region" description="Low complexity" evidence="10">
    <location>
        <begin position="567"/>
        <end position="585"/>
    </location>
</feature>
<dbReference type="PANTHER" id="PTHR22967:SF57">
    <property type="entry name" value="AUXILIN, ISOFORM A-RELATED"/>
    <property type="match status" value="1"/>
</dbReference>
<evidence type="ECO:0000256" key="10">
    <source>
        <dbReference type="SAM" id="MobiDB-lite"/>
    </source>
</evidence>
<dbReference type="PROSITE" id="PS00107">
    <property type="entry name" value="PROTEIN_KINASE_ATP"/>
    <property type="match status" value="1"/>
</dbReference>
<feature type="domain" description="Protein kinase" evidence="11">
    <location>
        <begin position="35"/>
        <end position="311"/>
    </location>
</feature>
<evidence type="ECO:0000256" key="4">
    <source>
        <dbReference type="ARBA" id="ARBA00022741"/>
    </source>
</evidence>
<evidence type="ECO:0000256" key="8">
    <source>
        <dbReference type="ARBA" id="ARBA00048679"/>
    </source>
</evidence>
<dbReference type="InterPro" id="IPR000719">
    <property type="entry name" value="Prot_kinase_dom"/>
</dbReference>
<dbReference type="GO" id="GO:0005524">
    <property type="term" value="F:ATP binding"/>
    <property type="evidence" value="ECO:0007669"/>
    <property type="project" value="UniProtKB-UniRule"/>
</dbReference>
<evidence type="ECO:0000256" key="2">
    <source>
        <dbReference type="ARBA" id="ARBA00022527"/>
    </source>
</evidence>
<gene>
    <name evidence="12" type="ORF">LGLO00237_LOCUS4569</name>
</gene>
<accession>A0A7S3YGD4</accession>
<dbReference type="InterPro" id="IPR008271">
    <property type="entry name" value="Ser/Thr_kinase_AS"/>
</dbReference>
<feature type="compositionally biased region" description="Basic residues" evidence="10">
    <location>
        <begin position="345"/>
        <end position="361"/>
    </location>
</feature>
<feature type="binding site" evidence="9">
    <location>
        <position position="64"/>
    </location>
    <ligand>
        <name>ATP</name>
        <dbReference type="ChEBI" id="CHEBI:30616"/>
    </ligand>
</feature>
<keyword evidence="2" id="KW-0723">Serine/threonine-protein kinase</keyword>
<dbReference type="EC" id="2.7.11.1" evidence="1"/>
<feature type="compositionally biased region" description="Low complexity" evidence="10">
    <location>
        <begin position="504"/>
        <end position="520"/>
    </location>
</feature>
<evidence type="ECO:0000256" key="7">
    <source>
        <dbReference type="ARBA" id="ARBA00047899"/>
    </source>
</evidence>
<protein>
    <recommendedName>
        <fullName evidence="1">non-specific serine/threonine protein kinase</fullName>
        <ecNumber evidence="1">2.7.11.1</ecNumber>
    </recommendedName>
</protein>
<dbReference type="SMART" id="SM00220">
    <property type="entry name" value="S_TKc"/>
    <property type="match status" value="1"/>
</dbReference>
<comment type="catalytic activity">
    <reaction evidence="7">
        <text>L-threonyl-[protein] + ATP = O-phospho-L-threonyl-[protein] + ADP + H(+)</text>
        <dbReference type="Rhea" id="RHEA:46608"/>
        <dbReference type="Rhea" id="RHEA-COMP:11060"/>
        <dbReference type="Rhea" id="RHEA-COMP:11605"/>
        <dbReference type="ChEBI" id="CHEBI:15378"/>
        <dbReference type="ChEBI" id="CHEBI:30013"/>
        <dbReference type="ChEBI" id="CHEBI:30616"/>
        <dbReference type="ChEBI" id="CHEBI:61977"/>
        <dbReference type="ChEBI" id="CHEBI:456216"/>
        <dbReference type="EC" id="2.7.11.1"/>
    </reaction>
</comment>
<feature type="region of interest" description="Disordered" evidence="10">
    <location>
        <begin position="567"/>
        <end position="681"/>
    </location>
</feature>
<evidence type="ECO:0000256" key="5">
    <source>
        <dbReference type="ARBA" id="ARBA00022777"/>
    </source>
</evidence>
<dbReference type="EMBL" id="HBIV01006283">
    <property type="protein sequence ID" value="CAE0650877.1"/>
    <property type="molecule type" value="Transcribed_RNA"/>
</dbReference>
<reference evidence="12" key="1">
    <citation type="submission" date="2021-01" db="EMBL/GenBank/DDBJ databases">
        <authorList>
            <person name="Corre E."/>
            <person name="Pelletier E."/>
            <person name="Niang G."/>
            <person name="Scheremetjew M."/>
            <person name="Finn R."/>
            <person name="Kale V."/>
            <person name="Holt S."/>
            <person name="Cochrane G."/>
            <person name="Meng A."/>
            <person name="Brown T."/>
            <person name="Cohen L."/>
        </authorList>
    </citation>
    <scope>NUCLEOTIDE SEQUENCE</scope>
    <source>
        <strain evidence="12">CCCM811</strain>
    </source>
</reference>
<dbReference type="GO" id="GO:0004674">
    <property type="term" value="F:protein serine/threonine kinase activity"/>
    <property type="evidence" value="ECO:0007669"/>
    <property type="project" value="UniProtKB-KW"/>
</dbReference>
<name>A0A7S3YGD4_9EUKA</name>
<dbReference type="AlphaFoldDB" id="A0A7S3YGD4"/>
<sequence>MAGVIGWVSKQVNKAAEHVKQSVPTEEIPIGGSRMRIVKQLGQGGYAFVYLVEDVNSGRRYAMKRMLAADSEAKAVAKTEVKIMRSFKGAPNLVRYYDSKMKQTASRRTEFYILMEFCERGALLDEITERIERDDYYSERQILRMFKQTCIAVKWFHTRKPPIQHRDLKIENLLMTRDGTIKLCDFGSCTIRTKKYTTRSEILQEEERIQKYTTNCYMAPEMADLYKHEVISEKVDIWALGCILFVLAFFEHPFQDKGTLAIINGAYTIPTNHKYSKVLTNIIKGLLVAKPKKRPDIHMALQMCDDWERYLRTGKMPPERKMGKKVKSPKSDDEESSSEDEAEKRKKKALKKKKKLEKKRKKEAEKKAKMEARRRAAAKLAALKSPSKSDDFPVDWDAANSGRAADANADFEVNWNEGGGAAASPAAKPGGAWDPFAEAQQPAVAAVQAPAANRDIFSVLSGTVQPPPAQEQKKAPLKRLSGDGASQRRPPMIKQPSGVFASDPFSSFSSPQSQQQWGASPSPPPQPGYGQFSPVSPHGQQGWQAMQAPMGGTAMMSGGYTQQQQWQMMQMQQNQQREQQRMAAQHYRMQMQRQMSSPPGGFYAQQPPSHMRQQSDMSGLSNAFSNVNFGAAKAPAPAPTKADPFASNGTSGGVDPFSVGFNDHSTVPKPKKKSEAKTKEKDVFDSLGEFAGF</sequence>
<organism evidence="12">
    <name type="scientific">Lotharella globosa</name>
    <dbReference type="NCBI Taxonomy" id="91324"/>
    <lineage>
        <taxon>Eukaryota</taxon>
        <taxon>Sar</taxon>
        <taxon>Rhizaria</taxon>
        <taxon>Cercozoa</taxon>
        <taxon>Chlorarachniophyceae</taxon>
        <taxon>Lotharella</taxon>
    </lineage>
</organism>
<evidence type="ECO:0000256" key="3">
    <source>
        <dbReference type="ARBA" id="ARBA00022679"/>
    </source>
</evidence>
<feature type="region of interest" description="Disordered" evidence="10">
    <location>
        <begin position="315"/>
        <end position="394"/>
    </location>
</feature>
<feature type="compositionally biased region" description="Basic and acidic residues" evidence="10">
    <location>
        <begin position="362"/>
        <end position="374"/>
    </location>
</feature>
<dbReference type="PANTHER" id="PTHR22967">
    <property type="entry name" value="SERINE/THREONINE PROTEIN KINASE"/>
    <property type="match status" value="1"/>
</dbReference>
<keyword evidence="6 9" id="KW-0067">ATP-binding</keyword>
<dbReference type="Pfam" id="PF00069">
    <property type="entry name" value="Pkinase"/>
    <property type="match status" value="1"/>
</dbReference>
<dbReference type="PROSITE" id="PS00108">
    <property type="entry name" value="PROTEIN_KINASE_ST"/>
    <property type="match status" value="1"/>
</dbReference>
<feature type="region of interest" description="Disordered" evidence="10">
    <location>
        <begin position="458"/>
        <end position="545"/>
    </location>
</feature>
<dbReference type="Gene3D" id="1.10.510.10">
    <property type="entry name" value="Transferase(Phosphotransferase) domain 1"/>
    <property type="match status" value="1"/>
</dbReference>